<dbReference type="Gene3D" id="1.10.357.10">
    <property type="entry name" value="Tetracycline Repressor, domain 2"/>
    <property type="match status" value="1"/>
</dbReference>
<evidence type="ECO:0000259" key="6">
    <source>
        <dbReference type="PROSITE" id="PS50977"/>
    </source>
</evidence>
<protein>
    <submittedName>
        <fullName evidence="7">TetR family transcriptional regulator</fullName>
    </submittedName>
</protein>
<dbReference type="EMBL" id="VFPQ01000001">
    <property type="protein sequence ID" value="TQM73685.1"/>
    <property type="molecule type" value="Genomic_DNA"/>
</dbReference>
<dbReference type="PROSITE" id="PS50977">
    <property type="entry name" value="HTH_TETR_2"/>
    <property type="match status" value="1"/>
</dbReference>
<feature type="region of interest" description="Disordered" evidence="5">
    <location>
        <begin position="1"/>
        <end position="20"/>
    </location>
</feature>
<organism evidence="7 8">
    <name type="scientific">Thermopolyspora flexuosa</name>
    <dbReference type="NCBI Taxonomy" id="103836"/>
    <lineage>
        <taxon>Bacteria</taxon>
        <taxon>Bacillati</taxon>
        <taxon>Actinomycetota</taxon>
        <taxon>Actinomycetes</taxon>
        <taxon>Streptosporangiales</taxon>
        <taxon>Streptosporangiaceae</taxon>
        <taxon>Thermopolyspora</taxon>
    </lineage>
</organism>
<dbReference type="SUPFAM" id="SSF46689">
    <property type="entry name" value="Homeodomain-like"/>
    <property type="match status" value="1"/>
</dbReference>
<evidence type="ECO:0000256" key="1">
    <source>
        <dbReference type="ARBA" id="ARBA00023015"/>
    </source>
</evidence>
<dbReference type="Proteomes" id="UP000319213">
    <property type="component" value="Unassembled WGS sequence"/>
</dbReference>
<evidence type="ECO:0000256" key="4">
    <source>
        <dbReference type="PROSITE-ProRule" id="PRU00335"/>
    </source>
</evidence>
<feature type="domain" description="HTH tetR-type" evidence="6">
    <location>
        <begin position="18"/>
        <end position="78"/>
    </location>
</feature>
<dbReference type="OrthoDB" id="3213419at2"/>
<dbReference type="RefSeq" id="WP_142257964.1">
    <property type="nucleotide sequence ID" value="NZ_BMPV01000004.1"/>
</dbReference>
<keyword evidence="8" id="KW-1185">Reference proteome</keyword>
<keyword evidence="3" id="KW-0804">Transcription</keyword>
<keyword evidence="1" id="KW-0805">Transcription regulation</keyword>
<dbReference type="PRINTS" id="PR00455">
    <property type="entry name" value="HTHTETR"/>
</dbReference>
<proteinExistence type="predicted"/>
<evidence type="ECO:0000256" key="3">
    <source>
        <dbReference type="ARBA" id="ARBA00023163"/>
    </source>
</evidence>
<sequence>MSSDTDRPVTTRTSERGAATRGALLEAARQVFVSSGFAEAGVTEVVARAKASVGSLYHHFSGGKAELYTALFDEFQDRQIQRSKQATQAARAAGVTDPMELLIAGARAYLEGCFEERELSALFLRGDGPPGFEVYMREKLGQWVRRNAALFDEDEGALAVVITGALAAVAQHVSLAEDVAAARRLADEALVIIRGIRRPSGEPPAEGPAAASA</sequence>
<name>A0A543ISX8_9ACTN</name>
<evidence type="ECO:0000313" key="7">
    <source>
        <dbReference type="EMBL" id="TQM73685.1"/>
    </source>
</evidence>
<dbReference type="InterPro" id="IPR001647">
    <property type="entry name" value="HTH_TetR"/>
</dbReference>
<dbReference type="InterPro" id="IPR009057">
    <property type="entry name" value="Homeodomain-like_sf"/>
</dbReference>
<comment type="caution">
    <text evidence="7">The sequence shown here is derived from an EMBL/GenBank/DDBJ whole genome shotgun (WGS) entry which is preliminary data.</text>
</comment>
<evidence type="ECO:0000256" key="2">
    <source>
        <dbReference type="ARBA" id="ARBA00023125"/>
    </source>
</evidence>
<dbReference type="GO" id="GO:0000976">
    <property type="term" value="F:transcription cis-regulatory region binding"/>
    <property type="evidence" value="ECO:0007669"/>
    <property type="project" value="TreeGrafter"/>
</dbReference>
<feature type="DNA-binding region" description="H-T-H motif" evidence="4">
    <location>
        <begin position="41"/>
        <end position="60"/>
    </location>
</feature>
<accession>A0A543ISX8</accession>
<reference evidence="7 8" key="1">
    <citation type="submission" date="2019-06" db="EMBL/GenBank/DDBJ databases">
        <title>Sequencing the genomes of 1000 actinobacteria strains.</title>
        <authorList>
            <person name="Klenk H.-P."/>
        </authorList>
    </citation>
    <scope>NUCLEOTIDE SEQUENCE [LARGE SCALE GENOMIC DNA]</scope>
    <source>
        <strain evidence="7 8">DSM 43186</strain>
    </source>
</reference>
<dbReference type="GO" id="GO:0003700">
    <property type="term" value="F:DNA-binding transcription factor activity"/>
    <property type="evidence" value="ECO:0007669"/>
    <property type="project" value="TreeGrafter"/>
</dbReference>
<dbReference type="AlphaFoldDB" id="A0A543ISX8"/>
<dbReference type="PANTHER" id="PTHR30055">
    <property type="entry name" value="HTH-TYPE TRANSCRIPTIONAL REGULATOR RUTR"/>
    <property type="match status" value="1"/>
</dbReference>
<dbReference type="InterPro" id="IPR050109">
    <property type="entry name" value="HTH-type_TetR-like_transc_reg"/>
</dbReference>
<evidence type="ECO:0000313" key="8">
    <source>
        <dbReference type="Proteomes" id="UP000319213"/>
    </source>
</evidence>
<dbReference type="Pfam" id="PF00440">
    <property type="entry name" value="TetR_N"/>
    <property type="match status" value="1"/>
</dbReference>
<gene>
    <name evidence="7" type="ORF">FHX40_0338</name>
</gene>
<evidence type="ECO:0000256" key="5">
    <source>
        <dbReference type="SAM" id="MobiDB-lite"/>
    </source>
</evidence>
<dbReference type="PANTHER" id="PTHR30055:SF234">
    <property type="entry name" value="HTH-TYPE TRANSCRIPTIONAL REGULATOR BETI"/>
    <property type="match status" value="1"/>
</dbReference>
<feature type="compositionally biased region" description="Basic and acidic residues" evidence="5">
    <location>
        <begin position="1"/>
        <end position="15"/>
    </location>
</feature>
<keyword evidence="2 4" id="KW-0238">DNA-binding</keyword>